<evidence type="ECO:0000259" key="2">
    <source>
        <dbReference type="Pfam" id="PF14237"/>
    </source>
</evidence>
<dbReference type="OrthoDB" id="8859199at2"/>
<dbReference type="Pfam" id="PF14237">
    <property type="entry name" value="GYF_2"/>
    <property type="match status" value="1"/>
</dbReference>
<dbReference type="AlphaFoldDB" id="A0A6N6W1L0"/>
<protein>
    <submittedName>
        <fullName evidence="3">DUF4339 domain-containing protein</fullName>
    </submittedName>
</protein>
<dbReference type="Proteomes" id="UP000463700">
    <property type="component" value="Unassembled WGS sequence"/>
</dbReference>
<dbReference type="RefSeq" id="WP_154566847.1">
    <property type="nucleotide sequence ID" value="NZ_VOSW01000123.1"/>
</dbReference>
<feature type="domain" description="GYF" evidence="2">
    <location>
        <begin position="11"/>
        <end position="56"/>
    </location>
</feature>
<evidence type="ECO:0000256" key="1">
    <source>
        <dbReference type="SAM" id="Phobius"/>
    </source>
</evidence>
<evidence type="ECO:0000313" key="3">
    <source>
        <dbReference type="EMBL" id="KAE8754512.1"/>
    </source>
</evidence>
<comment type="caution">
    <text evidence="3">The sequence shown here is derived from an EMBL/GenBank/DDBJ whole genome shotgun (WGS) entry which is preliminary data.</text>
</comment>
<keyword evidence="1" id="KW-0812">Transmembrane</keyword>
<sequence length="185" mass="20992">MENDISTSPVWFHEENGQRKGPVSQTEIMKLIKSGTVTYGTAVWRKDYPDWLAIENTDLRQHLLQVAPPPLSGKHVNNTFVWILAFAPLIGLFLEGIVAGLLSENEFSAEIAIANSKYWFVTVLLNIALSYCDERKLKAAGHNTDKFKGWVWLVPVYLFQRAKAMKQNLAYFIVWIVCFVASLCV</sequence>
<evidence type="ECO:0000313" key="4">
    <source>
        <dbReference type="Proteomes" id="UP000463700"/>
    </source>
</evidence>
<accession>A0A6N6W1L0</accession>
<reference evidence="3 4" key="1">
    <citation type="journal article" date="2020" name="Int. J. Syst. Evol. Microbiol.">
        <title>Paraburkholderia madseniana sp. nov., a phenolic acid-degrading bacterium isolated from acidic forest soil.</title>
        <authorList>
            <person name="Wilhelm R.C."/>
            <person name="Murphy S.J.L."/>
            <person name="Feriancek N.M."/>
            <person name="Karasz D.C."/>
            <person name="DeRito C.M."/>
            <person name="Newman J.D."/>
            <person name="Buckley D.H."/>
        </authorList>
    </citation>
    <scope>NUCLEOTIDE SEQUENCE [LARGE SCALE GENOMIC DNA]</scope>
    <source>
        <strain evidence="3 4">RP11</strain>
    </source>
</reference>
<dbReference type="InterPro" id="IPR025640">
    <property type="entry name" value="GYF_2"/>
</dbReference>
<feature type="transmembrane region" description="Helical" evidence="1">
    <location>
        <begin position="80"/>
        <end position="102"/>
    </location>
</feature>
<dbReference type="EMBL" id="VOSW01000123">
    <property type="protein sequence ID" value="KAE8754512.1"/>
    <property type="molecule type" value="Genomic_DNA"/>
</dbReference>
<proteinExistence type="predicted"/>
<keyword evidence="1" id="KW-0472">Membrane</keyword>
<gene>
    <name evidence="3" type="ORF">FSO04_39365</name>
</gene>
<feature type="transmembrane region" description="Helical" evidence="1">
    <location>
        <begin position="168"/>
        <end position="184"/>
    </location>
</feature>
<organism evidence="3 4">
    <name type="scientific">Paraburkholderia madseniana</name>
    <dbReference type="NCBI Taxonomy" id="2599607"/>
    <lineage>
        <taxon>Bacteria</taxon>
        <taxon>Pseudomonadati</taxon>
        <taxon>Pseudomonadota</taxon>
        <taxon>Betaproteobacteria</taxon>
        <taxon>Burkholderiales</taxon>
        <taxon>Burkholderiaceae</taxon>
        <taxon>Paraburkholderia</taxon>
    </lineage>
</organism>
<name>A0A6N6W1L0_9BURK</name>
<keyword evidence="1" id="KW-1133">Transmembrane helix</keyword>